<name>A0AAT9HAJ2_9ACTN</name>
<organism evidence="2">
    <name type="scientific">Streptomyces haneummycinicus</name>
    <dbReference type="NCBI Taxonomy" id="3074435"/>
    <lineage>
        <taxon>Bacteria</taxon>
        <taxon>Bacillati</taxon>
        <taxon>Actinomycetota</taxon>
        <taxon>Actinomycetes</taxon>
        <taxon>Kitasatosporales</taxon>
        <taxon>Streptomycetaceae</taxon>
        <taxon>Streptomyces</taxon>
    </lineage>
</organism>
<protein>
    <submittedName>
        <fullName evidence="2">Uncharacterized protein</fullName>
    </submittedName>
</protein>
<reference evidence="2" key="1">
    <citation type="submission" date="2024-06" db="EMBL/GenBank/DDBJ databases">
        <authorList>
            <consortium name="consrtm"/>
            <person name="Uemura M."/>
            <person name="Terahara T."/>
        </authorList>
    </citation>
    <scope>NUCLEOTIDE SEQUENCE</scope>
    <source>
        <strain evidence="2">KM77-8</strain>
    </source>
</reference>
<gene>
    <name evidence="2" type="ORF">SHKM778_07870</name>
</gene>
<reference evidence="2" key="2">
    <citation type="submission" date="2024-07" db="EMBL/GenBank/DDBJ databases">
        <title>Streptomyces haneummycinica sp. nov., a new antibiotic-producing actinobacterium isolated from marine sediment.</title>
        <authorList>
            <person name="Uemura M."/>
            <person name="Hamada M."/>
            <person name="Hirano S."/>
            <person name="Kobayashi K."/>
            <person name="Ohshiro T."/>
            <person name="Kobayashi T."/>
            <person name="Terahara T."/>
        </authorList>
    </citation>
    <scope>NUCLEOTIDE SEQUENCE</scope>
    <source>
        <strain evidence="2">KM77-8</strain>
    </source>
</reference>
<accession>A0AAT9HAJ2</accession>
<dbReference type="EMBL" id="AP035768">
    <property type="protein sequence ID" value="BFO14399.1"/>
    <property type="molecule type" value="Genomic_DNA"/>
</dbReference>
<evidence type="ECO:0000256" key="1">
    <source>
        <dbReference type="SAM" id="MobiDB-lite"/>
    </source>
</evidence>
<evidence type="ECO:0000313" key="2">
    <source>
        <dbReference type="EMBL" id="BFO14399.1"/>
    </source>
</evidence>
<feature type="region of interest" description="Disordered" evidence="1">
    <location>
        <begin position="36"/>
        <end position="55"/>
    </location>
</feature>
<proteinExistence type="predicted"/>
<sequence length="55" mass="5656">MTAVGWLPADTGELFGTEATAEESYGVLTVDVPPAPGSRHWRPRATVSAAPSSTG</sequence>
<dbReference type="AlphaFoldDB" id="A0AAT9HAJ2"/>